<accession>A0A4P2PT68</accession>
<gene>
    <name evidence="2" type="ORF">SOCEGT47_002600</name>
</gene>
<dbReference type="InterPro" id="IPR003959">
    <property type="entry name" value="ATPase_AAA_core"/>
</dbReference>
<dbReference type="InterPro" id="IPR027417">
    <property type="entry name" value="P-loop_NTPase"/>
</dbReference>
<dbReference type="Gene3D" id="3.40.50.300">
    <property type="entry name" value="P-loop containing nucleotide triphosphate hydrolases"/>
    <property type="match status" value="2"/>
</dbReference>
<dbReference type="InterPro" id="IPR014555">
    <property type="entry name" value="RecF-like"/>
</dbReference>
<dbReference type="Proteomes" id="UP000295781">
    <property type="component" value="Chromosome"/>
</dbReference>
<proteinExistence type="predicted"/>
<dbReference type="SUPFAM" id="SSF52540">
    <property type="entry name" value="P-loop containing nucleoside triphosphate hydrolases"/>
    <property type="match status" value="1"/>
</dbReference>
<protein>
    <recommendedName>
        <fullName evidence="1">ATPase AAA-type core domain-containing protein</fullName>
    </recommendedName>
</protein>
<dbReference type="RefSeq" id="WP_129344537.1">
    <property type="nucleotide sequence ID" value="NZ_CP012670.1"/>
</dbReference>
<evidence type="ECO:0000313" key="3">
    <source>
        <dbReference type="Proteomes" id="UP000295781"/>
    </source>
</evidence>
<dbReference type="AlphaFoldDB" id="A0A4P2PT68"/>
<name>A0A4P2PT68_SORCE</name>
<reference evidence="2 3" key="1">
    <citation type="submission" date="2015-09" db="EMBL/GenBank/DDBJ databases">
        <title>Sorangium comparison.</title>
        <authorList>
            <person name="Zaburannyi N."/>
            <person name="Bunk B."/>
            <person name="Overmann J."/>
            <person name="Mueller R."/>
        </authorList>
    </citation>
    <scope>NUCLEOTIDE SEQUENCE [LARGE SCALE GENOMIC DNA]</scope>
    <source>
        <strain evidence="2 3">So ceGT47</strain>
    </source>
</reference>
<dbReference type="GO" id="GO:0005524">
    <property type="term" value="F:ATP binding"/>
    <property type="evidence" value="ECO:0007669"/>
    <property type="project" value="InterPro"/>
</dbReference>
<sequence length="409" mass="45440">MRPLVTVRAKNFRSLRDVEVELQPLNVLVGPNASGKSNFLDLIAFLGDAVHEHLRPAIERRGGFEHVAFRGGARQTQARTVEITVEAIVTRYASDKARDAYTLRFSEGKVLRRPSGRAMAVLRRDEEFRFKRTQGSGRRLTINGTKFTVYDTSKDTPRKGKQKSENLLQKESLGLSTLPRLAPERGGEQVGKIADLFSTFRVFDVDVPAARLPSALDRGEKLQPDAGNLAAFLHELSRDADLFRDLEDDARAMIPGLERIHFRPVGGAEEAVAVELEERALRGRTSLADASYGSIRALALLAMIYDPAPPRLTCVEEIDHGLHPYVFDRLVERLRDASSRTQFLVVTHSPALVNRLRASELIICERNQETGETLIPAADPEEVRKIEKKLAGKMGLGELWFSGTLGGTP</sequence>
<dbReference type="OrthoDB" id="9816506at2"/>
<organism evidence="2 3">
    <name type="scientific">Sorangium cellulosum</name>
    <name type="common">Polyangium cellulosum</name>
    <dbReference type="NCBI Taxonomy" id="56"/>
    <lineage>
        <taxon>Bacteria</taxon>
        <taxon>Pseudomonadati</taxon>
        <taxon>Myxococcota</taxon>
        <taxon>Polyangia</taxon>
        <taxon>Polyangiales</taxon>
        <taxon>Polyangiaceae</taxon>
        <taxon>Sorangium</taxon>
    </lineage>
</organism>
<dbReference type="PANTHER" id="PTHR40396:SF1">
    <property type="entry name" value="ATPASE AAA-TYPE CORE DOMAIN-CONTAINING PROTEIN"/>
    <property type="match status" value="1"/>
</dbReference>
<dbReference type="EMBL" id="CP012670">
    <property type="protein sequence ID" value="AUX19807.1"/>
    <property type="molecule type" value="Genomic_DNA"/>
</dbReference>
<dbReference type="PANTHER" id="PTHR40396">
    <property type="entry name" value="ATPASE-LIKE PROTEIN"/>
    <property type="match status" value="1"/>
</dbReference>
<dbReference type="GO" id="GO:0016887">
    <property type="term" value="F:ATP hydrolysis activity"/>
    <property type="evidence" value="ECO:0007669"/>
    <property type="project" value="InterPro"/>
</dbReference>
<evidence type="ECO:0000313" key="2">
    <source>
        <dbReference type="EMBL" id="AUX19807.1"/>
    </source>
</evidence>
<dbReference type="PIRSF" id="PIRSF029347">
    <property type="entry name" value="RecF"/>
    <property type="match status" value="1"/>
</dbReference>
<feature type="domain" description="ATPase AAA-type core" evidence="1">
    <location>
        <begin position="25"/>
        <end position="354"/>
    </location>
</feature>
<dbReference type="Pfam" id="PF13304">
    <property type="entry name" value="AAA_21"/>
    <property type="match status" value="1"/>
</dbReference>
<evidence type="ECO:0000259" key="1">
    <source>
        <dbReference type="Pfam" id="PF13304"/>
    </source>
</evidence>